<keyword evidence="1" id="KW-0812">Transmembrane</keyword>
<gene>
    <name evidence="3" type="ORF">Agub_g1677</name>
</gene>
<keyword evidence="4" id="KW-1185">Reference proteome</keyword>
<dbReference type="PANTHER" id="PTHR14611">
    <property type="entry name" value="TECTONIC FAMILY MEMBER"/>
    <property type="match status" value="1"/>
</dbReference>
<reference evidence="3 4" key="1">
    <citation type="journal article" date="2021" name="Sci. Rep.">
        <title>Genome sequencing of the multicellular alga Astrephomene provides insights into convergent evolution of germ-soma differentiation.</title>
        <authorList>
            <person name="Yamashita S."/>
            <person name="Yamamoto K."/>
            <person name="Matsuzaki R."/>
            <person name="Suzuki S."/>
            <person name="Yamaguchi H."/>
            <person name="Hirooka S."/>
            <person name="Minakuchi Y."/>
            <person name="Miyagishima S."/>
            <person name="Kawachi M."/>
            <person name="Toyoda A."/>
            <person name="Nozaki H."/>
        </authorList>
    </citation>
    <scope>NUCLEOTIDE SEQUENCE [LARGE SCALE GENOMIC DNA]</scope>
    <source>
        <strain evidence="3 4">NIES-4017</strain>
    </source>
</reference>
<comment type="caution">
    <text evidence="3">The sequence shown here is derived from an EMBL/GenBank/DDBJ whole genome shotgun (WGS) entry which is preliminary data.</text>
</comment>
<accession>A0AAD3DFT5</accession>
<evidence type="ECO:0000259" key="2">
    <source>
        <dbReference type="Pfam" id="PF25752"/>
    </source>
</evidence>
<proteinExistence type="predicted"/>
<evidence type="ECO:0000256" key="1">
    <source>
        <dbReference type="SAM" id="Phobius"/>
    </source>
</evidence>
<dbReference type="Pfam" id="PF25752">
    <property type="entry name" value="DUF1619_N"/>
    <property type="match status" value="1"/>
</dbReference>
<dbReference type="Proteomes" id="UP001054857">
    <property type="component" value="Unassembled WGS sequence"/>
</dbReference>
<dbReference type="PANTHER" id="PTHR14611:SF2">
    <property type="entry name" value="TECTONIC"/>
    <property type="match status" value="1"/>
</dbReference>
<sequence length="628" mass="66993">ILLLVYYLSGVAGQSATFQTYAVDWTEVPADPPTTRNLTAKCTCDLREDACDLGCCCDTMCPTGLTSWYTSEGVCLPQQADQQTLTYCMPSDYVYKVNLPASSDFYTIVKDRAEVKFFSELLCIVSDSNPNLGATYPDPPAGAVGDNVNLAQCPAATSPPSKPSIYQFRNYIYVQPPQATSMQPLTVPYPAFSSECNDQYTVGFLLPVPAGNKEYYAGCQRDLAALNLSSACSGSGLLTAQYYSGMHFQTGTGSALGQPFTLGTVQYLNSSTGELTTANSTAASYNASTGVCSNIVRYINMTVYYSLTDEASEDAPGYIDKIEVSFVLTDVLSSAGPLEQGVRVSWLPTATPQPIDVVTSGNPGYITGFPLLAGTLATSLASDGVTTKSAISRMVSGLPLPAPGPGGACSPAALQTVKYGVNTSSTCSVSLNATQLMDFCTTGQSTPQSYVQQVMSSLYGSVVASKLYLGEWGDSDYNNVNQWLQVQVSGYPFNPSIFSTSDQACSGVITGFDLQIVTGVAFSSNNLQQKVLYANLCFKTGVWDFPENVPSSSAQRFYLQFNVSFIRLPQQAVEVKKPAPPLVVPLPADIFYPFVASESAENAARASPFLLGLIALIAILVLQLLQTL</sequence>
<feature type="transmembrane region" description="Helical" evidence="1">
    <location>
        <begin position="606"/>
        <end position="625"/>
    </location>
</feature>
<dbReference type="InterPro" id="IPR057724">
    <property type="entry name" value="TCTN1-3_N"/>
</dbReference>
<dbReference type="AlphaFoldDB" id="A0AAD3DFT5"/>
<feature type="non-terminal residue" evidence="3">
    <location>
        <position position="628"/>
    </location>
</feature>
<dbReference type="EMBL" id="BMAR01000001">
    <property type="protein sequence ID" value="GFR41010.1"/>
    <property type="molecule type" value="Genomic_DNA"/>
</dbReference>
<keyword evidence="1" id="KW-0472">Membrane</keyword>
<evidence type="ECO:0000313" key="4">
    <source>
        <dbReference type="Proteomes" id="UP001054857"/>
    </source>
</evidence>
<name>A0AAD3DFT5_9CHLO</name>
<keyword evidence="1" id="KW-1133">Transmembrane helix</keyword>
<organism evidence="3 4">
    <name type="scientific">Astrephomene gubernaculifera</name>
    <dbReference type="NCBI Taxonomy" id="47775"/>
    <lineage>
        <taxon>Eukaryota</taxon>
        <taxon>Viridiplantae</taxon>
        <taxon>Chlorophyta</taxon>
        <taxon>core chlorophytes</taxon>
        <taxon>Chlorophyceae</taxon>
        <taxon>CS clade</taxon>
        <taxon>Chlamydomonadales</taxon>
        <taxon>Astrephomenaceae</taxon>
        <taxon>Astrephomene</taxon>
    </lineage>
</organism>
<dbReference type="InterPro" id="IPR040354">
    <property type="entry name" value="TCTN1-3"/>
</dbReference>
<evidence type="ECO:0000313" key="3">
    <source>
        <dbReference type="EMBL" id="GFR41010.1"/>
    </source>
</evidence>
<feature type="domain" description="Tectonic-1-3 N-terminal" evidence="2">
    <location>
        <begin position="38"/>
        <end position="126"/>
    </location>
</feature>
<protein>
    <recommendedName>
        <fullName evidence="2">Tectonic-1-3 N-terminal domain-containing protein</fullName>
    </recommendedName>
</protein>